<protein>
    <submittedName>
        <fullName evidence="2">Transmembrane protein 144</fullName>
    </submittedName>
</protein>
<reference evidence="2" key="1">
    <citation type="submission" date="2016-11" db="UniProtKB">
        <authorList>
            <consortium name="WormBaseParasite"/>
        </authorList>
    </citation>
    <scope>IDENTIFICATION</scope>
    <source>
        <strain evidence="2">KR3021</strain>
    </source>
</reference>
<accession>A0AC35UBM1</accession>
<evidence type="ECO:0000313" key="1">
    <source>
        <dbReference type="Proteomes" id="UP000095286"/>
    </source>
</evidence>
<proteinExistence type="predicted"/>
<evidence type="ECO:0000313" key="2">
    <source>
        <dbReference type="WBParaSite" id="RSKR_0000958100.1"/>
    </source>
</evidence>
<sequence length="348" mass="37758">MGFEIGLLACLLASVSFGSMFVPVRKYNAGDGIFSQLMMSIAIMICSFLLNAYQDFPPFQPIAMIGGALWCLGNSMAIPIVNRLGMALGILLWNSVNCVTGWATATFGLFGTKARPPSNSILNYLGLIAVIVGGILFSQIKSDRIEKGKEEEEIVLSNSAATANLSKTEDDGLIEDGIIIVSMKEKKEKQYLDRIIGIVLSVCSGILYPLAFLPVTIMQDNADKFKNVSDNGLDYFFSFCFGIFITATIIFVIYTLVRKNEPFINNKVAVPALAAGVLWTLGQSSFFVANQNLSQSVSFPIITQLPGLVASLWSIFYFKEITLSKSIIKLAIASSFTLLGALLVGLSK</sequence>
<name>A0AC35UBM1_9BILA</name>
<organism evidence="1 2">
    <name type="scientific">Rhabditophanes sp. KR3021</name>
    <dbReference type="NCBI Taxonomy" id="114890"/>
    <lineage>
        <taxon>Eukaryota</taxon>
        <taxon>Metazoa</taxon>
        <taxon>Ecdysozoa</taxon>
        <taxon>Nematoda</taxon>
        <taxon>Chromadorea</taxon>
        <taxon>Rhabditida</taxon>
        <taxon>Tylenchina</taxon>
        <taxon>Panagrolaimomorpha</taxon>
        <taxon>Strongyloidoidea</taxon>
        <taxon>Alloionematidae</taxon>
        <taxon>Rhabditophanes</taxon>
    </lineage>
</organism>
<dbReference type="WBParaSite" id="RSKR_0000958100.1">
    <property type="protein sequence ID" value="RSKR_0000958100.1"/>
    <property type="gene ID" value="RSKR_0000958100"/>
</dbReference>
<dbReference type="Proteomes" id="UP000095286">
    <property type="component" value="Unplaced"/>
</dbReference>